<dbReference type="InterPro" id="IPR036188">
    <property type="entry name" value="FAD/NAD-bd_sf"/>
</dbReference>
<evidence type="ECO:0000256" key="10">
    <source>
        <dbReference type="RuleBase" id="RU362075"/>
    </source>
</evidence>
<evidence type="ECO:0000256" key="2">
    <source>
        <dbReference type="ARBA" id="ARBA00022746"/>
    </source>
</evidence>
<dbReference type="PROSITE" id="PS51257">
    <property type="entry name" value="PROKAR_LIPOPROTEIN"/>
    <property type="match status" value="1"/>
</dbReference>
<dbReference type="EMBL" id="CP011388">
    <property type="protein sequence ID" value="ANE47255.1"/>
    <property type="molecule type" value="Genomic_DNA"/>
</dbReference>
<keyword evidence="2 10" id="KW-0125">Carotenoid biosynthesis</keyword>
<evidence type="ECO:0000259" key="11">
    <source>
        <dbReference type="Pfam" id="PF01593"/>
    </source>
</evidence>
<name>A0A172TJM8_9BACL</name>
<comment type="pathway">
    <text evidence="4">Carotenoid biosynthesis; staphyloxanthin biosynthesis; staphyloxanthin from farnesyl diphosphate: step 3/5.</text>
</comment>
<evidence type="ECO:0000256" key="4">
    <source>
        <dbReference type="ARBA" id="ARBA00037901"/>
    </source>
</evidence>
<organism evidence="12 13">
    <name type="scientific">Paenibacillus swuensis</name>
    <dbReference type="NCBI Taxonomy" id="1178515"/>
    <lineage>
        <taxon>Bacteria</taxon>
        <taxon>Bacillati</taxon>
        <taxon>Bacillota</taxon>
        <taxon>Bacilli</taxon>
        <taxon>Bacillales</taxon>
        <taxon>Paenibacillaceae</taxon>
        <taxon>Paenibacillus</taxon>
    </lineage>
</organism>
<evidence type="ECO:0000256" key="6">
    <source>
        <dbReference type="ARBA" id="ARBA00039159"/>
    </source>
</evidence>
<dbReference type="PANTHER" id="PTHR43734:SF7">
    <property type="entry name" value="4,4'-DIAPONEUROSPORENE OXYGENASE"/>
    <property type="match status" value="1"/>
</dbReference>
<dbReference type="InterPro" id="IPR002937">
    <property type="entry name" value="Amino_oxidase"/>
</dbReference>
<dbReference type="InterPro" id="IPR014105">
    <property type="entry name" value="Carotenoid/retinoid_OxRdtase"/>
</dbReference>
<evidence type="ECO:0000256" key="8">
    <source>
        <dbReference type="ARBA" id="ARBA00042619"/>
    </source>
</evidence>
<dbReference type="Gene3D" id="3.50.50.60">
    <property type="entry name" value="FAD/NAD(P)-binding domain"/>
    <property type="match status" value="2"/>
</dbReference>
<comment type="cofactor">
    <cofactor evidence="1">
        <name>FAD</name>
        <dbReference type="ChEBI" id="CHEBI:57692"/>
    </cofactor>
</comment>
<keyword evidence="3 10" id="KW-0560">Oxidoreductase</keyword>
<feature type="domain" description="Amine oxidase" evidence="11">
    <location>
        <begin position="16"/>
        <end position="494"/>
    </location>
</feature>
<evidence type="ECO:0000256" key="3">
    <source>
        <dbReference type="ARBA" id="ARBA00023002"/>
    </source>
</evidence>
<dbReference type="KEGG" id="pswu:SY83_14360"/>
<dbReference type="NCBIfam" id="TIGR02734">
    <property type="entry name" value="crtI_fam"/>
    <property type="match status" value="1"/>
</dbReference>
<dbReference type="GO" id="GO:0016117">
    <property type="term" value="P:carotenoid biosynthetic process"/>
    <property type="evidence" value="ECO:0007669"/>
    <property type="project" value="UniProtKB-KW"/>
</dbReference>
<dbReference type="Pfam" id="PF01593">
    <property type="entry name" value="Amino_oxidase"/>
    <property type="match status" value="1"/>
</dbReference>
<dbReference type="SUPFAM" id="SSF51905">
    <property type="entry name" value="FAD/NAD(P)-binding domain"/>
    <property type="match status" value="1"/>
</dbReference>
<evidence type="ECO:0000256" key="7">
    <source>
        <dbReference type="ARBA" id="ARBA00041900"/>
    </source>
</evidence>
<accession>A0A172TJM8</accession>
<dbReference type="Proteomes" id="UP000076927">
    <property type="component" value="Chromosome"/>
</dbReference>
<evidence type="ECO:0000313" key="13">
    <source>
        <dbReference type="Proteomes" id="UP000076927"/>
    </source>
</evidence>
<gene>
    <name evidence="12" type="ORF">SY83_14360</name>
</gene>
<comment type="catalytic activity">
    <reaction evidence="9">
        <text>all-trans-4,4'-diaponeurosporene + 2 AH2 + 2 O2 = 4,4'-diaponeurosporenal + 2 A + 3 H2O</text>
        <dbReference type="Rhea" id="RHEA:56104"/>
        <dbReference type="ChEBI" id="CHEBI:13193"/>
        <dbReference type="ChEBI" id="CHEBI:15377"/>
        <dbReference type="ChEBI" id="CHEBI:15379"/>
        <dbReference type="ChEBI" id="CHEBI:17499"/>
        <dbReference type="ChEBI" id="CHEBI:62743"/>
        <dbReference type="ChEBI" id="CHEBI:79065"/>
    </reaction>
</comment>
<reference evidence="12 13" key="1">
    <citation type="submission" date="2015-01" db="EMBL/GenBank/DDBJ databases">
        <title>Paenibacillus swuensis/DY6/whole genome sequencing.</title>
        <authorList>
            <person name="Kim M.K."/>
            <person name="Srinivasan S."/>
            <person name="Lee J.-J."/>
        </authorList>
    </citation>
    <scope>NUCLEOTIDE SEQUENCE [LARGE SCALE GENOMIC DNA]</scope>
    <source>
        <strain evidence="12 13">DY6</strain>
    </source>
</reference>
<dbReference type="PRINTS" id="PR00419">
    <property type="entry name" value="ADXRDTASE"/>
</dbReference>
<evidence type="ECO:0000313" key="12">
    <source>
        <dbReference type="EMBL" id="ANE47255.1"/>
    </source>
</evidence>
<sequence>MKYSSDSRVAIIGGGLGGLACAIRLAASGCKVTVCEQQPELGGKLQRVQDAGYRFDRGPSTITMLDSFRSVFTSAGKQMDEYLTFYPIHPLTRNVFADGSVVDLVQDRGVMEEQIAAYSPEDALRYRGFMKEAGELYRIGEQQFMSKLLVDWKDKLSLPLAASLFRIRPFTSLQSLLSRYFRHPNTLALFGRYATYVGSSPYQAPSIFTMLASLEADRGIYGVYGGTYEIVRAFARLATELGVEILTDTKVHRIIVAAGRVTGLETNRGEIQSDIVVANGDVLSISEHLLSPAERPSMTDNRINKYEPSLSGFVTLLGIQDKDPHLRHHTVFYPEDYEAEFEDIFKRRVAPRKPTLYICCTSETETDTAPEGHSSLFVLANAPYLSDQWNWEREKSAYGDLIVERLERACGLRDLASRTHLRMHYTPQDLHRDTSAHRGAIYGISSNGSAQTFTRPSNRSKDVRGLWFVGGTTHPGGGTPVVTASGRMVAERILRDEIGWNH</sequence>
<evidence type="ECO:0000256" key="9">
    <source>
        <dbReference type="ARBA" id="ARBA00048532"/>
    </source>
</evidence>
<dbReference type="PANTHER" id="PTHR43734">
    <property type="entry name" value="PHYTOENE DESATURASE"/>
    <property type="match status" value="1"/>
</dbReference>
<evidence type="ECO:0000256" key="1">
    <source>
        <dbReference type="ARBA" id="ARBA00001974"/>
    </source>
</evidence>
<comment type="similarity">
    <text evidence="5">Belongs to the carotenoid/retinoid oxidoreductase family. CrtP subfamily.</text>
</comment>
<proteinExistence type="inferred from homology"/>
<dbReference type="PATRIC" id="fig|1178515.4.peg.2883"/>
<dbReference type="RefSeq" id="WP_068607615.1">
    <property type="nucleotide sequence ID" value="NZ_CP011388.1"/>
</dbReference>
<evidence type="ECO:0000256" key="5">
    <source>
        <dbReference type="ARBA" id="ARBA00038194"/>
    </source>
</evidence>
<dbReference type="GO" id="GO:0016491">
    <property type="term" value="F:oxidoreductase activity"/>
    <property type="evidence" value="ECO:0007669"/>
    <property type="project" value="UniProtKB-KW"/>
</dbReference>
<keyword evidence="13" id="KW-1185">Reference proteome</keyword>
<dbReference type="STRING" id="1178515.SY83_14360"/>
<dbReference type="AlphaFoldDB" id="A0A172TJM8"/>
<dbReference type="OrthoDB" id="9814556at2"/>
<protein>
    <recommendedName>
        <fullName evidence="6">4,4'-diaponeurosporene oxygenase</fullName>
    </recommendedName>
    <alternativeName>
        <fullName evidence="7">4,4'-diaponeurosporene oxidase</fullName>
    </alternativeName>
    <alternativeName>
        <fullName evidence="8">Carotenoid oxidase</fullName>
    </alternativeName>
</protein>